<gene>
    <name evidence="1" type="ORF">HLH44_14310</name>
</gene>
<dbReference type="EMBL" id="JABEQP010000010">
    <property type="protein sequence ID" value="MBB2198614.1"/>
    <property type="molecule type" value="Genomic_DNA"/>
</dbReference>
<proteinExistence type="predicted"/>
<accession>A0A7W4K1E5</accession>
<dbReference type="AlphaFoldDB" id="A0A7W4K1E5"/>
<dbReference type="RefSeq" id="WP_183009743.1">
    <property type="nucleotide sequence ID" value="NZ_JABEQP010000010.1"/>
</dbReference>
<sequence length="86" mass="8985">MAHSSGAQAALQDLYHDVLGRDIDASGLTTYETVKNYASDQLQATANGFQATFSSAGNGLDSLMPKIQDHWLGLAATVAVMVTPTG</sequence>
<name>A0A7W4K1E5_9PROT</name>
<protein>
    <submittedName>
        <fullName evidence="1">Uncharacterized protein</fullName>
    </submittedName>
</protein>
<comment type="caution">
    <text evidence="1">The sequence shown here is derived from an EMBL/GenBank/DDBJ whole genome shotgun (WGS) entry which is preliminary data.</text>
</comment>
<organism evidence="1 2">
    <name type="scientific">Gluconacetobacter dulcium</name>
    <dbReference type="NCBI Taxonomy" id="2729096"/>
    <lineage>
        <taxon>Bacteria</taxon>
        <taxon>Pseudomonadati</taxon>
        <taxon>Pseudomonadota</taxon>
        <taxon>Alphaproteobacteria</taxon>
        <taxon>Acetobacterales</taxon>
        <taxon>Acetobacteraceae</taxon>
        <taxon>Gluconacetobacter</taxon>
    </lineage>
</organism>
<evidence type="ECO:0000313" key="1">
    <source>
        <dbReference type="EMBL" id="MBB2198614.1"/>
    </source>
</evidence>
<dbReference type="Proteomes" id="UP000530320">
    <property type="component" value="Unassembled WGS sequence"/>
</dbReference>
<reference evidence="1 2" key="1">
    <citation type="submission" date="2020-04" db="EMBL/GenBank/DDBJ databases">
        <title>Description of novel Gluconacetobacter.</title>
        <authorList>
            <person name="Sombolestani A."/>
        </authorList>
    </citation>
    <scope>NUCLEOTIDE SEQUENCE [LARGE SCALE GENOMIC DNA]</scope>
    <source>
        <strain evidence="1 2">LMG 22058</strain>
    </source>
</reference>
<evidence type="ECO:0000313" key="2">
    <source>
        <dbReference type="Proteomes" id="UP000530320"/>
    </source>
</evidence>